<dbReference type="CDD" id="cd06257">
    <property type="entry name" value="DnaJ"/>
    <property type="match status" value="1"/>
</dbReference>
<gene>
    <name evidence="17" type="primary">DNAJC6</name>
</gene>
<dbReference type="InterPro" id="IPR035892">
    <property type="entry name" value="C2_domain_sf"/>
</dbReference>
<protein>
    <recommendedName>
        <fullName evidence="10">Auxilin</fullName>
    </recommendedName>
    <alternativeName>
        <fullName evidence="11">DnaJ homolog subfamily C member 6</fullName>
    </alternativeName>
</protein>
<name>G3TUN2_LOXAF</name>
<comment type="subcellular location">
    <subcellularLocation>
        <location evidence="1">Cytoplasmic vesicle</location>
        <location evidence="1">Clathrin-coated vesicle</location>
    </subcellularLocation>
</comment>
<dbReference type="InterPro" id="IPR014020">
    <property type="entry name" value="Tensin_C2-dom"/>
</dbReference>
<evidence type="ECO:0000256" key="7">
    <source>
        <dbReference type="ARBA" id="ARBA00023186"/>
    </source>
</evidence>
<dbReference type="PROSITE" id="PS51182">
    <property type="entry name" value="C2_TENSIN"/>
    <property type="match status" value="1"/>
</dbReference>
<feature type="compositionally biased region" description="Polar residues" evidence="12">
    <location>
        <begin position="708"/>
        <end position="719"/>
    </location>
</feature>
<dbReference type="SMART" id="SM00271">
    <property type="entry name" value="DnaJ"/>
    <property type="match status" value="1"/>
</dbReference>
<evidence type="ECO:0000256" key="2">
    <source>
        <dbReference type="ARBA" id="ARBA00022553"/>
    </source>
</evidence>
<dbReference type="SMART" id="SM01326">
    <property type="entry name" value="PTEN_C2"/>
    <property type="match status" value="1"/>
</dbReference>
<evidence type="ECO:0000256" key="5">
    <source>
        <dbReference type="ARBA" id="ARBA00022912"/>
    </source>
</evidence>
<dbReference type="GO" id="GO:2000369">
    <property type="term" value="P:regulation of clathrin-dependent endocytosis"/>
    <property type="evidence" value="ECO:0007669"/>
    <property type="project" value="Ensembl"/>
</dbReference>
<keyword evidence="7" id="KW-0143">Chaperone</keyword>
<dbReference type="InterPro" id="IPR029021">
    <property type="entry name" value="Prot-tyrosine_phosphatase-like"/>
</dbReference>
<dbReference type="GO" id="GO:0030136">
    <property type="term" value="C:clathrin-coated vesicle"/>
    <property type="evidence" value="ECO:0007669"/>
    <property type="project" value="UniProtKB-SubCell"/>
</dbReference>
<dbReference type="GO" id="GO:0014069">
    <property type="term" value="C:postsynaptic density"/>
    <property type="evidence" value="ECO:0007669"/>
    <property type="project" value="Ensembl"/>
</dbReference>
<dbReference type="GO" id="GO:0016191">
    <property type="term" value="P:synaptic vesicle uncoating"/>
    <property type="evidence" value="ECO:0007669"/>
    <property type="project" value="Ensembl"/>
</dbReference>
<dbReference type="GO" id="GO:0072583">
    <property type="term" value="P:clathrin-dependent endocytosis"/>
    <property type="evidence" value="ECO:0007669"/>
    <property type="project" value="Ensembl"/>
</dbReference>
<keyword evidence="6" id="KW-0729">SH3-binding</keyword>
<dbReference type="SUPFAM" id="SSF49562">
    <property type="entry name" value="C2 domain (Calcium/lipid-binding domain, CaLB)"/>
    <property type="match status" value="1"/>
</dbReference>
<evidence type="ECO:0000256" key="1">
    <source>
        <dbReference type="ARBA" id="ARBA00004132"/>
    </source>
</evidence>
<dbReference type="FunFam" id="1.10.287.110:FF:000002">
    <property type="entry name" value="putative tyrosine-protein phosphatase auxilin isoform X2"/>
    <property type="match status" value="1"/>
</dbReference>
<evidence type="ECO:0000256" key="11">
    <source>
        <dbReference type="ARBA" id="ARBA00075670"/>
    </source>
</evidence>
<evidence type="ECO:0000256" key="8">
    <source>
        <dbReference type="ARBA" id="ARBA00023329"/>
    </source>
</evidence>
<evidence type="ECO:0000313" key="17">
    <source>
        <dbReference type="Ensembl" id="ENSLAFP00000019290.1"/>
    </source>
</evidence>
<dbReference type="GeneTree" id="ENSGT00940000158755"/>
<evidence type="ECO:0000259" key="15">
    <source>
        <dbReference type="PROSITE" id="PS51181"/>
    </source>
</evidence>
<feature type="domain" description="J" evidence="14">
    <location>
        <begin position="893"/>
        <end position="957"/>
    </location>
</feature>
<evidence type="ECO:0000259" key="13">
    <source>
        <dbReference type="PROSITE" id="PS50056"/>
    </source>
</evidence>
<feature type="domain" description="Tyrosine specific protein phosphatases" evidence="13">
    <location>
        <begin position="120"/>
        <end position="191"/>
    </location>
</feature>
<dbReference type="SUPFAM" id="SSF52799">
    <property type="entry name" value="(Phosphotyrosine protein) phosphatases II"/>
    <property type="match status" value="1"/>
</dbReference>
<keyword evidence="8" id="KW-0968">Cytoplasmic vesicle</keyword>
<dbReference type="PROSITE" id="PS50056">
    <property type="entry name" value="TYR_PHOSPHATASE_2"/>
    <property type="match status" value="1"/>
</dbReference>
<dbReference type="Pfam" id="PF10409">
    <property type="entry name" value="PTEN_C2"/>
    <property type="match status" value="1"/>
</dbReference>
<evidence type="ECO:0000256" key="12">
    <source>
        <dbReference type="SAM" id="MobiDB-lite"/>
    </source>
</evidence>
<dbReference type="STRING" id="9785.ENSLAFP00000019290"/>
<feature type="domain" description="C2 tensin-type" evidence="16">
    <location>
        <begin position="209"/>
        <end position="347"/>
    </location>
</feature>
<evidence type="ECO:0000256" key="9">
    <source>
        <dbReference type="ARBA" id="ARBA00064305"/>
    </source>
</evidence>
<dbReference type="GO" id="GO:0004721">
    <property type="term" value="F:phosphoprotein phosphatase activity"/>
    <property type="evidence" value="ECO:0007669"/>
    <property type="project" value="UniProtKB-KW"/>
</dbReference>
<dbReference type="AlphaFoldDB" id="G3TUN2"/>
<dbReference type="CDD" id="cd14563">
    <property type="entry name" value="PTP_auxilin_N"/>
    <property type="match status" value="1"/>
</dbReference>
<evidence type="ECO:0000256" key="3">
    <source>
        <dbReference type="ARBA" id="ARBA00022737"/>
    </source>
</evidence>
<dbReference type="PANTHER" id="PTHR23172">
    <property type="entry name" value="AUXILIN/CYCLIN G-ASSOCIATED KINASE-RELATED"/>
    <property type="match status" value="1"/>
</dbReference>
<evidence type="ECO:0000256" key="4">
    <source>
        <dbReference type="ARBA" id="ARBA00022801"/>
    </source>
</evidence>
<accession>G3TUN2</accession>
<keyword evidence="2" id="KW-0597">Phosphoprotein</keyword>
<dbReference type="PROSITE" id="PS51181">
    <property type="entry name" value="PPASE_TENSIN"/>
    <property type="match status" value="1"/>
</dbReference>
<dbReference type="InterPro" id="IPR000387">
    <property type="entry name" value="Tyr_Pase_dom"/>
</dbReference>
<reference evidence="17 18" key="1">
    <citation type="submission" date="2009-06" db="EMBL/GenBank/DDBJ databases">
        <title>The Genome Sequence of Loxodonta africana (African elephant).</title>
        <authorList>
            <person name="Di Palma F."/>
            <person name="Heiman D."/>
            <person name="Young S."/>
            <person name="Johnson J."/>
            <person name="Lander E.S."/>
            <person name="Lindblad-Toh K."/>
        </authorList>
    </citation>
    <scope>NUCLEOTIDE SEQUENCE [LARGE SCALE GENOMIC DNA]</scope>
    <source>
        <strain evidence="17 18">Isolate ISIS603380</strain>
    </source>
</reference>
<dbReference type="PROSITE" id="PS50076">
    <property type="entry name" value="DNAJ_2"/>
    <property type="match status" value="1"/>
</dbReference>
<dbReference type="GO" id="GO:0098894">
    <property type="term" value="C:extrinsic component of presynaptic endocytic zone membrane"/>
    <property type="evidence" value="ECO:0007669"/>
    <property type="project" value="Ensembl"/>
</dbReference>
<dbReference type="Gene3D" id="1.10.287.110">
    <property type="entry name" value="DnaJ domain"/>
    <property type="match status" value="1"/>
</dbReference>
<sequence length="957" mass="106803">GGLFDMVKGGAGRLFSNLKDNLKDTLKDTSSRVIQSVTSYTKGDLDFTYVTSRIIVMSFPLDSVDIGFRNQVDDIRSFLDSRHLDHYTVYNLSPKSYRTAKFHSRVSECSWPVRQAPSLHNLFAVCRNMYNWLLQNPKNVCVVHCLDGRAASSILVGAMFIFCNLYSSPGPAIRLLYVKRPGIGLSPSHRRYLGYMCDLLADKPYRPHFKPLTIKSITVSPIPFFNKQRNGCRPYCDVLIGETKIYTTCTDFERMKEYRVQDGKIFIPLNITVQGDVIVSMYHLRSTIGSRLQAKVTNTQIFQLQFHTGFIPLDTTVLKFTKPELDACDVPEKYPQLFQVTLDVELQPHDKVIDLTPPWEHYCTKDVNPSILFSSHQEHQDTLALGGKTTPGMLGKVASFPLSAGKTVAAQSLFKSGNFSTFFLSFFEHLYIYFDCGDQETYAIKTRITVLASSLSTSHQKSEKSFCEEDHAALVNQERRGPSGLEGSCLWSCSFWARQVELNFCVRLFQFPQEPIFPFSEGLGLVFVYGNLAVGIPDEIGSQDHRIKCLRCLYHPVDVKSVPSNGEILASSTDWLQLVKTRCTRIYPKFSHSVHFTRPTFDPFGAPSKPSGQDLLGSFLNTSSASSDPFLQPTRSPSPTVHGKLLNITDLYLDASSTPAVNIQPDVSGGWDWHAKDCVPNPLQVAKQQVSFLCLVPAAGHHSHPRSSHGTPTHQNKPQTLDPFADLGALGTNLAGKPTTPTGLGGGFPPLSSPQKASPQPMGAGWQQGGGYSWQQSQSKPQPSMPHSSPQNRPNYNVSFSAMPGGQNERGKGATNLEGKQKAADFEDLLSGQGFNAHKDKKGPRTIAEMRKEEMAKEMDPEKLKILEWIEGKERNIRALLSTMHTVLWAGETKWKPVGMADLVTPEQVKKVYRKAVLVVHPDKATGQPYEQYAKMIFMELNDAWSEFENQGQKPLY</sequence>
<dbReference type="InParanoid" id="G3TUN2"/>
<reference evidence="17" key="2">
    <citation type="submission" date="2025-08" db="UniProtKB">
        <authorList>
            <consortium name="Ensembl"/>
        </authorList>
    </citation>
    <scope>IDENTIFICATION</scope>
    <source>
        <strain evidence="17">Isolate ISIS603380</strain>
    </source>
</reference>
<organism evidence="17 18">
    <name type="scientific">Loxodonta africana</name>
    <name type="common">African elephant</name>
    <dbReference type="NCBI Taxonomy" id="9785"/>
    <lineage>
        <taxon>Eukaryota</taxon>
        <taxon>Metazoa</taxon>
        <taxon>Chordata</taxon>
        <taxon>Craniata</taxon>
        <taxon>Vertebrata</taxon>
        <taxon>Euteleostomi</taxon>
        <taxon>Mammalia</taxon>
        <taxon>Eutheria</taxon>
        <taxon>Afrotheria</taxon>
        <taxon>Proboscidea</taxon>
        <taxon>Elephantidae</taxon>
        <taxon>Loxodonta</taxon>
    </lineage>
</organism>
<dbReference type="Ensembl" id="ENSLAFT00000032738.1">
    <property type="protein sequence ID" value="ENSLAFP00000019290.1"/>
    <property type="gene ID" value="ENSLAFG00000008887.3"/>
</dbReference>
<dbReference type="InterPro" id="IPR036869">
    <property type="entry name" value="J_dom_sf"/>
</dbReference>
<feature type="region of interest" description="Disordered" evidence="12">
    <location>
        <begin position="699"/>
        <end position="814"/>
    </location>
</feature>
<dbReference type="FunFam" id="3.90.190.10:FF:000255">
    <property type="entry name" value="putative tyrosine-protein phosphatase auxilin"/>
    <property type="match status" value="1"/>
</dbReference>
<dbReference type="eggNOG" id="KOG0431">
    <property type="taxonomic scope" value="Eukaryota"/>
</dbReference>
<reference evidence="17" key="3">
    <citation type="submission" date="2025-09" db="UniProtKB">
        <authorList>
            <consortium name="Ensembl"/>
        </authorList>
    </citation>
    <scope>IDENTIFICATION</scope>
    <source>
        <strain evidence="17">Isolate ISIS603380</strain>
    </source>
</reference>
<dbReference type="InterPro" id="IPR029023">
    <property type="entry name" value="Tensin_phosphatase"/>
</dbReference>
<feature type="domain" description="Phosphatase tensin-type" evidence="15">
    <location>
        <begin position="36"/>
        <end position="203"/>
    </location>
</feature>
<keyword evidence="3" id="KW-0677">Repeat</keyword>
<dbReference type="FunFam" id="2.60.40.1110:FF:000001">
    <property type="entry name" value="cyclin-G-associated kinase isoform X2"/>
    <property type="match status" value="1"/>
</dbReference>
<keyword evidence="5" id="KW-0904">Protein phosphatase</keyword>
<dbReference type="SUPFAM" id="SSF46565">
    <property type="entry name" value="Chaperone J-domain"/>
    <property type="match status" value="1"/>
</dbReference>
<dbReference type="FunCoup" id="G3TUN2">
    <property type="interactions" value="220"/>
</dbReference>
<dbReference type="GO" id="GO:1905443">
    <property type="term" value="P:regulation of clathrin coat assembly"/>
    <property type="evidence" value="ECO:0007669"/>
    <property type="project" value="Ensembl"/>
</dbReference>
<dbReference type="GO" id="GO:0017124">
    <property type="term" value="F:SH3 domain binding"/>
    <property type="evidence" value="ECO:0007669"/>
    <property type="project" value="UniProtKB-KW"/>
</dbReference>
<dbReference type="PANTHER" id="PTHR23172:SF4">
    <property type="entry name" value="TYROSINE-PROTEIN PHOSPHATASE AUXILIN-RELATED"/>
    <property type="match status" value="1"/>
</dbReference>
<evidence type="ECO:0000256" key="6">
    <source>
        <dbReference type="ARBA" id="ARBA00023036"/>
    </source>
</evidence>
<evidence type="ECO:0000259" key="14">
    <source>
        <dbReference type="PROSITE" id="PS50076"/>
    </source>
</evidence>
<dbReference type="GO" id="GO:0030276">
    <property type="term" value="F:clathrin binding"/>
    <property type="evidence" value="ECO:0007669"/>
    <property type="project" value="TreeGrafter"/>
</dbReference>
<proteinExistence type="predicted"/>
<keyword evidence="4" id="KW-0378">Hydrolase</keyword>
<dbReference type="eggNOG" id="KOG2283">
    <property type="taxonomic scope" value="Eukaryota"/>
</dbReference>
<dbReference type="Gene3D" id="3.90.190.10">
    <property type="entry name" value="Protein tyrosine phosphatase superfamily"/>
    <property type="match status" value="1"/>
</dbReference>
<evidence type="ECO:0000313" key="18">
    <source>
        <dbReference type="Proteomes" id="UP000007646"/>
    </source>
</evidence>
<dbReference type="InterPro" id="IPR001623">
    <property type="entry name" value="DnaJ_domain"/>
</dbReference>
<feature type="compositionally biased region" description="Low complexity" evidence="12">
    <location>
        <begin position="773"/>
        <end position="791"/>
    </location>
</feature>
<keyword evidence="18" id="KW-1185">Reference proteome</keyword>
<evidence type="ECO:0000256" key="10">
    <source>
        <dbReference type="ARBA" id="ARBA00069335"/>
    </source>
</evidence>
<dbReference type="Gene3D" id="2.60.40.1110">
    <property type="match status" value="1"/>
</dbReference>
<evidence type="ECO:0000259" key="16">
    <source>
        <dbReference type="PROSITE" id="PS51182"/>
    </source>
</evidence>
<dbReference type="Proteomes" id="UP000007646">
    <property type="component" value="Unassembled WGS sequence"/>
</dbReference>
<comment type="subunit">
    <text evidence="9">Forms a complex composed of HSPA8, CLTC and DNAJC6. Interacts with HSPA8/HSC70 in an ATP-dependent manner; this interaction stimulates the HSPA8's ATPase activity. Interacts with CLTC; this interaction produces a local change in heavy-chain contacts, creating a detectable global distortion of the clathrin coat. Interacts with AP2A2. Interacts with DNM1(GTP-bound form); this interaction allows clathrin-coated vesicle (CCV) formation at the plasma membrane.</text>
</comment>